<dbReference type="PANTHER" id="PTHR42943">
    <property type="entry name" value="GLUTATHIONE S-TRANSFERASE KAPPA"/>
    <property type="match status" value="1"/>
</dbReference>
<dbReference type="GO" id="GO:0005777">
    <property type="term" value="C:peroxisome"/>
    <property type="evidence" value="ECO:0007669"/>
    <property type="project" value="TreeGrafter"/>
</dbReference>
<dbReference type="Ensembl" id="ENSUMAT00000018707.1">
    <property type="protein sequence ID" value="ENSUMAP00000015802.1"/>
    <property type="gene ID" value="ENSUMAG00000011603.1"/>
</dbReference>
<dbReference type="OMA" id="WSWDEDI"/>
<dbReference type="InterPro" id="IPR051924">
    <property type="entry name" value="GST_Kappa/NadH"/>
</dbReference>
<dbReference type="PANTHER" id="PTHR42943:SF2">
    <property type="entry name" value="GLUTATHIONE S-TRANSFERASE KAPPA 1"/>
    <property type="match status" value="1"/>
</dbReference>
<dbReference type="SUPFAM" id="SSF52833">
    <property type="entry name" value="Thioredoxin-like"/>
    <property type="match status" value="1"/>
</dbReference>
<evidence type="ECO:0000256" key="4">
    <source>
        <dbReference type="ARBA" id="ARBA00047960"/>
    </source>
</evidence>
<evidence type="ECO:0000256" key="8">
    <source>
        <dbReference type="ARBA" id="ARBA00082109"/>
    </source>
</evidence>
<evidence type="ECO:0000256" key="5">
    <source>
        <dbReference type="ARBA" id="ARBA00073833"/>
    </source>
</evidence>
<evidence type="ECO:0000256" key="6">
    <source>
        <dbReference type="ARBA" id="ARBA00080274"/>
    </source>
</evidence>
<dbReference type="InterPro" id="IPR036249">
    <property type="entry name" value="Thioredoxin-like_sf"/>
</dbReference>
<evidence type="ECO:0000256" key="3">
    <source>
        <dbReference type="ARBA" id="ARBA00022679"/>
    </source>
</evidence>
<feature type="domain" description="DSBA-like thioredoxin" evidence="10">
    <location>
        <begin position="38"/>
        <end position="185"/>
    </location>
</feature>
<dbReference type="InterPro" id="IPR001853">
    <property type="entry name" value="DSBA-like_thioredoxin_dom"/>
</dbReference>
<keyword evidence="3" id="KW-0808">Transferase</keyword>
<dbReference type="GO" id="GO:0005739">
    <property type="term" value="C:mitochondrion"/>
    <property type="evidence" value="ECO:0007669"/>
    <property type="project" value="TreeGrafter"/>
</dbReference>
<comment type="catalytic activity">
    <reaction evidence="4">
        <text>RX + glutathione = an S-substituted glutathione + a halide anion + H(+)</text>
        <dbReference type="Rhea" id="RHEA:16437"/>
        <dbReference type="ChEBI" id="CHEBI:15378"/>
        <dbReference type="ChEBI" id="CHEBI:16042"/>
        <dbReference type="ChEBI" id="CHEBI:17792"/>
        <dbReference type="ChEBI" id="CHEBI:57925"/>
        <dbReference type="ChEBI" id="CHEBI:90779"/>
        <dbReference type="EC" id="2.5.1.18"/>
    </reaction>
</comment>
<comment type="similarity">
    <text evidence="1">Belongs to the GST superfamily. Kappa family.</text>
</comment>
<dbReference type="AlphaFoldDB" id="A0A452U508"/>
<evidence type="ECO:0000259" key="10">
    <source>
        <dbReference type="Pfam" id="PF01323"/>
    </source>
</evidence>
<evidence type="ECO:0000256" key="2">
    <source>
        <dbReference type="ARBA" id="ARBA00012452"/>
    </source>
</evidence>
<evidence type="ECO:0000256" key="1">
    <source>
        <dbReference type="ARBA" id="ARBA00006494"/>
    </source>
</evidence>
<sequence length="205" mass="22633">SGTPPGTVETFQQLMSADCVLQVLITYGNFWNISLKLHLSLAAAVMEDRNKPPSLLPHRALGQHVQVPIQFPEDFFSVILEKGSLSAMRFLTPVDLEMLEKVSRELWMCVWSWDEDILEPQTILAPAEKTGLFLEQAQTLLEKISTSKMKNKLKDTTEAACEYGAFVVPLTVAHQDGQTNMLLGSGVGTNWGLLEGKWMGVGVTG</sequence>
<dbReference type="Gene3D" id="3.40.30.10">
    <property type="entry name" value="Glutaredoxin"/>
    <property type="match status" value="1"/>
</dbReference>
<dbReference type="GO" id="GO:0004602">
    <property type="term" value="F:glutathione peroxidase activity"/>
    <property type="evidence" value="ECO:0007669"/>
    <property type="project" value="TreeGrafter"/>
</dbReference>
<name>A0A452U508_URSMA</name>
<accession>A0A452U508</accession>
<dbReference type="GO" id="GO:0006749">
    <property type="term" value="P:glutathione metabolic process"/>
    <property type="evidence" value="ECO:0007669"/>
    <property type="project" value="TreeGrafter"/>
</dbReference>
<evidence type="ECO:0000256" key="7">
    <source>
        <dbReference type="ARBA" id="ARBA00081396"/>
    </source>
</evidence>
<dbReference type="GO" id="GO:0004364">
    <property type="term" value="F:glutathione transferase activity"/>
    <property type="evidence" value="ECO:0007669"/>
    <property type="project" value="UniProtKB-EC"/>
</dbReference>
<dbReference type="EC" id="2.5.1.18" evidence="2"/>
<organism evidence="11">
    <name type="scientific">Ursus maritimus</name>
    <name type="common">Polar bear</name>
    <name type="synonym">Thalarctos maritimus</name>
    <dbReference type="NCBI Taxonomy" id="29073"/>
    <lineage>
        <taxon>Eukaryota</taxon>
        <taxon>Metazoa</taxon>
        <taxon>Chordata</taxon>
        <taxon>Craniata</taxon>
        <taxon>Vertebrata</taxon>
        <taxon>Euteleostomi</taxon>
        <taxon>Mammalia</taxon>
        <taxon>Eutheria</taxon>
        <taxon>Laurasiatheria</taxon>
        <taxon>Carnivora</taxon>
        <taxon>Caniformia</taxon>
        <taxon>Ursidae</taxon>
        <taxon>Ursus</taxon>
    </lineage>
</organism>
<reference evidence="11" key="1">
    <citation type="submission" date="2019-03" db="UniProtKB">
        <authorList>
            <consortium name="Ensembl"/>
        </authorList>
    </citation>
    <scope>IDENTIFICATION</scope>
</reference>
<dbReference type="FunFam" id="3.40.30.10:FF:000096">
    <property type="entry name" value="Glutathione S-transferase kappa"/>
    <property type="match status" value="1"/>
</dbReference>
<dbReference type="Pfam" id="PF01323">
    <property type="entry name" value="DSBA"/>
    <property type="match status" value="1"/>
</dbReference>
<proteinExistence type="inferred from homology"/>
<dbReference type="GeneTree" id="ENSGT00940000171186"/>
<evidence type="ECO:0000313" key="11">
    <source>
        <dbReference type="Ensembl" id="ENSUMAP00000015802"/>
    </source>
</evidence>
<evidence type="ECO:0000256" key="9">
    <source>
        <dbReference type="ARBA" id="ARBA00083519"/>
    </source>
</evidence>
<protein>
    <recommendedName>
        <fullName evidence="5">Glutathione S-transferase kappa 1</fullName>
        <ecNumber evidence="2">2.5.1.18</ecNumber>
    </recommendedName>
    <alternativeName>
        <fullName evidence="8">GST 13-13</fullName>
    </alternativeName>
    <alternativeName>
        <fullName evidence="9">GST class-kappa</fullName>
    </alternativeName>
    <alternativeName>
        <fullName evidence="6">GSTK1-1</fullName>
    </alternativeName>
    <alternativeName>
        <fullName evidence="7">Glutathione S-transferase subunit 13</fullName>
    </alternativeName>
</protein>